<evidence type="ECO:0000313" key="2">
    <source>
        <dbReference type="EMBL" id="HJE49213.1"/>
    </source>
</evidence>
<dbReference type="InterPro" id="IPR006427">
    <property type="entry name" value="Portal_HK97"/>
</dbReference>
<feature type="region of interest" description="Disordered" evidence="1">
    <location>
        <begin position="363"/>
        <end position="392"/>
    </location>
</feature>
<dbReference type="InterPro" id="IPR006944">
    <property type="entry name" value="Phage/GTA_portal"/>
</dbReference>
<dbReference type="Proteomes" id="UP000732527">
    <property type="component" value="Unassembled WGS sequence"/>
</dbReference>
<dbReference type="AlphaFoldDB" id="A0A921EIN6"/>
<organism evidence="2 3">
    <name type="scientific">Lactobacillus johnsonii</name>
    <dbReference type="NCBI Taxonomy" id="33959"/>
    <lineage>
        <taxon>Bacteria</taxon>
        <taxon>Bacillati</taxon>
        <taxon>Bacillota</taxon>
        <taxon>Bacilli</taxon>
        <taxon>Lactobacillales</taxon>
        <taxon>Lactobacillaceae</taxon>
        <taxon>Lactobacillus</taxon>
    </lineage>
</organism>
<dbReference type="Pfam" id="PF04860">
    <property type="entry name" value="Phage_portal"/>
    <property type="match status" value="1"/>
</dbReference>
<sequence>MPIFNQAPTNKSAISLNDDPGIWSALNKTEDEYVSADNALEYSDIYSLLSQLSGDLVLVKYKADKSRAQSLIDNPTGTTNGAAFWQSMFMQLLLDGNAYAYRWRNINGVDLRWEFLRPSQVQSYLLSDGSGMYYNVSFDEPEIGTKMYIPQSDMIHIRLASKNGGLTGVSPLKSLKPETQLKSASNKMALRALKQSVMVNGVLKIKHGGLLDWATRASHSRKAKAQIDNSNGGPFVIDDLEDYQPLEVKSNIANLLKQVDWTGSQIAKVYGVPDSFINGQGDQQSSIAQISNQYVKALNRYVTPIVSELNNKLNIHIDKDLRPAIDVLGDNFATTISSLKKDGTLAGNQARYVLQKSGFLPDDLPQPDLTAEMTAKGGDDNGNTGSQGNNRT</sequence>
<feature type="compositionally biased region" description="Polar residues" evidence="1">
    <location>
        <begin position="381"/>
        <end position="392"/>
    </location>
</feature>
<reference evidence="2" key="1">
    <citation type="journal article" date="2021" name="PeerJ">
        <title>Extensive microbial diversity within the chicken gut microbiome revealed by metagenomics and culture.</title>
        <authorList>
            <person name="Gilroy R."/>
            <person name="Ravi A."/>
            <person name="Getino M."/>
            <person name="Pursley I."/>
            <person name="Horton D.L."/>
            <person name="Alikhan N.F."/>
            <person name="Baker D."/>
            <person name="Gharbi K."/>
            <person name="Hall N."/>
            <person name="Watson M."/>
            <person name="Adriaenssens E.M."/>
            <person name="Foster-Nyarko E."/>
            <person name="Jarju S."/>
            <person name="Secka A."/>
            <person name="Antonio M."/>
            <person name="Oren A."/>
            <person name="Chaudhuri R.R."/>
            <person name="La Ragione R."/>
            <person name="Hildebrand F."/>
            <person name="Pallen M.J."/>
        </authorList>
    </citation>
    <scope>NUCLEOTIDE SEQUENCE</scope>
    <source>
        <strain evidence="2">CHK192-2623</strain>
    </source>
</reference>
<evidence type="ECO:0000313" key="3">
    <source>
        <dbReference type="Proteomes" id="UP000732527"/>
    </source>
</evidence>
<reference evidence="2" key="2">
    <citation type="submission" date="2021-09" db="EMBL/GenBank/DDBJ databases">
        <authorList>
            <person name="Gilroy R."/>
        </authorList>
    </citation>
    <scope>NUCLEOTIDE SEQUENCE</scope>
    <source>
        <strain evidence="2">CHK192-2623</strain>
    </source>
</reference>
<comment type="caution">
    <text evidence="2">The sequence shown here is derived from an EMBL/GenBank/DDBJ whole genome shotgun (WGS) entry which is preliminary data.</text>
</comment>
<protein>
    <submittedName>
        <fullName evidence="2">Phage portal protein</fullName>
    </submittedName>
</protein>
<dbReference type="NCBIfam" id="TIGR01537">
    <property type="entry name" value="portal_HK97"/>
    <property type="match status" value="1"/>
</dbReference>
<gene>
    <name evidence="2" type="ORF">K8V69_03400</name>
</gene>
<proteinExistence type="predicted"/>
<evidence type="ECO:0000256" key="1">
    <source>
        <dbReference type="SAM" id="MobiDB-lite"/>
    </source>
</evidence>
<name>A0A921EIN6_LACJH</name>
<accession>A0A921EIN6</accession>
<dbReference type="EMBL" id="DYYQ01000017">
    <property type="protein sequence ID" value="HJE49213.1"/>
    <property type="molecule type" value="Genomic_DNA"/>
</dbReference>